<dbReference type="PANTHER" id="PTHR39613:SF1">
    <property type="entry name" value="ANCHORED CELL WALL PROTEIN, PUTATIVE (AFU_ORTHOLOGUE AFUA_4G08960)-RELATED"/>
    <property type="match status" value="1"/>
</dbReference>
<dbReference type="InterPro" id="IPR054508">
    <property type="entry name" value="PIR1-like_C"/>
</dbReference>
<keyword evidence="2" id="KW-0732">Signal</keyword>
<evidence type="ECO:0000313" key="5">
    <source>
        <dbReference type="Proteomes" id="UP001305779"/>
    </source>
</evidence>
<protein>
    <recommendedName>
        <fullName evidence="3">Cell wall mannoprotein PIR1-like C-terminal domain-containing protein</fullName>
    </recommendedName>
</protein>
<dbReference type="Pfam" id="PF22799">
    <property type="entry name" value="PIR1-like_C"/>
    <property type="match status" value="1"/>
</dbReference>
<reference evidence="4 5" key="1">
    <citation type="journal article" date="2023" name="G3 (Bethesda)">
        <title>A chromosome-level genome assembly of Zasmidium syzygii isolated from banana leaves.</title>
        <authorList>
            <person name="van Westerhoven A.C."/>
            <person name="Mehrabi R."/>
            <person name="Talebi R."/>
            <person name="Steentjes M.B.F."/>
            <person name="Corcolon B."/>
            <person name="Chong P.A."/>
            <person name="Kema G.H.J."/>
            <person name="Seidl M.F."/>
        </authorList>
    </citation>
    <scope>NUCLEOTIDE SEQUENCE [LARGE SCALE GENOMIC DNA]</scope>
    <source>
        <strain evidence="4 5">P124</strain>
    </source>
</reference>
<feature type="compositionally biased region" description="Pro residues" evidence="1">
    <location>
        <begin position="149"/>
        <end position="197"/>
    </location>
</feature>
<dbReference type="PANTHER" id="PTHR39613">
    <property type="entry name" value="ANCHORED CELL WALL PROTEIN, PUTATIVE (AFU_ORTHOLOGUE AFUA_4G08960)-RELATED"/>
    <property type="match status" value="1"/>
</dbReference>
<dbReference type="EMBL" id="JAXOVC010000004">
    <property type="protein sequence ID" value="KAK4502328.1"/>
    <property type="molecule type" value="Genomic_DNA"/>
</dbReference>
<evidence type="ECO:0000256" key="2">
    <source>
        <dbReference type="SAM" id="SignalP"/>
    </source>
</evidence>
<feature type="chain" id="PRO_5047128097" description="Cell wall mannoprotein PIR1-like C-terminal domain-containing protein" evidence="2">
    <location>
        <begin position="18"/>
        <end position="273"/>
    </location>
</feature>
<proteinExistence type="predicted"/>
<sequence>MSSRTALIAALVAAVSGSIIPRSSEECCFQISASGGVTGTLGQIYDGQNRVGGGYAPATYCLKNGGLFDKNGRGCILTPPTTQWQCDEGAAPTYGFSIGPNGSAQYNGSPEFWACPVNDNGEWNVYTQPVKDQKKCVQISLHTSSQCGAPPPPPPAPPAPPKYEAPPPPPAPKYEQPPPAPKYEQPPPPPQQYAPPPPGLPEPVVLGCLQEPVFFSSLPEPVVLGRVSHSVVLGCLPEPILLSCLPKPILFSCGVKCVSTNGSLALVTPTAKP</sequence>
<feature type="region of interest" description="Disordered" evidence="1">
    <location>
        <begin position="143"/>
        <end position="197"/>
    </location>
</feature>
<accession>A0ABR0END3</accession>
<feature type="domain" description="Cell wall mannoprotein PIR1-like C-terminal" evidence="3">
    <location>
        <begin position="65"/>
        <end position="139"/>
    </location>
</feature>
<name>A0ABR0END3_ZASCE</name>
<evidence type="ECO:0000256" key="1">
    <source>
        <dbReference type="SAM" id="MobiDB-lite"/>
    </source>
</evidence>
<evidence type="ECO:0000313" key="4">
    <source>
        <dbReference type="EMBL" id="KAK4502328.1"/>
    </source>
</evidence>
<gene>
    <name evidence="4" type="ORF">PRZ48_005753</name>
</gene>
<organism evidence="4 5">
    <name type="scientific">Zasmidium cellare</name>
    <name type="common">Wine cellar mold</name>
    <name type="synonym">Racodium cellare</name>
    <dbReference type="NCBI Taxonomy" id="395010"/>
    <lineage>
        <taxon>Eukaryota</taxon>
        <taxon>Fungi</taxon>
        <taxon>Dikarya</taxon>
        <taxon>Ascomycota</taxon>
        <taxon>Pezizomycotina</taxon>
        <taxon>Dothideomycetes</taxon>
        <taxon>Dothideomycetidae</taxon>
        <taxon>Mycosphaerellales</taxon>
        <taxon>Mycosphaerellaceae</taxon>
        <taxon>Zasmidium</taxon>
    </lineage>
</organism>
<evidence type="ECO:0000259" key="3">
    <source>
        <dbReference type="Pfam" id="PF22799"/>
    </source>
</evidence>
<dbReference type="Proteomes" id="UP001305779">
    <property type="component" value="Unassembled WGS sequence"/>
</dbReference>
<keyword evidence="5" id="KW-1185">Reference proteome</keyword>
<comment type="caution">
    <text evidence="4">The sequence shown here is derived from an EMBL/GenBank/DDBJ whole genome shotgun (WGS) entry which is preliminary data.</text>
</comment>
<feature type="signal peptide" evidence="2">
    <location>
        <begin position="1"/>
        <end position="17"/>
    </location>
</feature>